<comment type="caution">
    <text evidence="1">The sequence shown here is derived from an EMBL/GenBank/DDBJ whole genome shotgun (WGS) entry which is preliminary data.</text>
</comment>
<keyword evidence="2" id="KW-1185">Reference proteome</keyword>
<dbReference type="AlphaFoldDB" id="A0A917WSI0"/>
<reference evidence="1" key="2">
    <citation type="submission" date="2020-09" db="EMBL/GenBank/DDBJ databases">
        <authorList>
            <person name="Sun Q."/>
            <person name="Zhou Y."/>
        </authorList>
    </citation>
    <scope>NUCLEOTIDE SEQUENCE</scope>
    <source>
        <strain evidence="1">CGMCC 1.6333</strain>
    </source>
</reference>
<dbReference type="Proteomes" id="UP000618460">
    <property type="component" value="Unassembled WGS sequence"/>
</dbReference>
<dbReference type="InterPro" id="IPR024496">
    <property type="entry name" value="Spore_germ_GerPE"/>
</dbReference>
<evidence type="ECO:0000313" key="1">
    <source>
        <dbReference type="EMBL" id="GGM25189.1"/>
    </source>
</evidence>
<protein>
    <recommendedName>
        <fullName evidence="3">Spore germination protein GerPE</fullName>
    </recommendedName>
</protein>
<sequence length="131" mass="14703">MIRTTKVNFFRVNSVAFSSILEIGDATHCYPETNIIAVQKEGGVESDEGYEFDKYSLFDKQKPPLPPITNVPKKTYNHKKSLHVDAINITGVTSSGVVQLGNLKNVEAESRIKHIRILEDEQADDELNSIR</sequence>
<organism evidence="1 2">
    <name type="scientific">Paraliobacillus quinghaiensis</name>
    <dbReference type="NCBI Taxonomy" id="470815"/>
    <lineage>
        <taxon>Bacteria</taxon>
        <taxon>Bacillati</taxon>
        <taxon>Bacillota</taxon>
        <taxon>Bacilli</taxon>
        <taxon>Bacillales</taxon>
        <taxon>Bacillaceae</taxon>
        <taxon>Paraliobacillus</taxon>
    </lineage>
</organism>
<proteinExistence type="predicted"/>
<dbReference type="RefSeq" id="WP_117153312.1">
    <property type="nucleotide sequence ID" value="NZ_BMLG01000002.1"/>
</dbReference>
<gene>
    <name evidence="1" type="ORF">GCM10011351_08620</name>
</gene>
<reference evidence="1" key="1">
    <citation type="journal article" date="2014" name="Int. J. Syst. Evol. Microbiol.">
        <title>Complete genome sequence of Corynebacterium casei LMG S-19264T (=DSM 44701T), isolated from a smear-ripened cheese.</title>
        <authorList>
            <consortium name="US DOE Joint Genome Institute (JGI-PGF)"/>
            <person name="Walter F."/>
            <person name="Albersmeier A."/>
            <person name="Kalinowski J."/>
            <person name="Ruckert C."/>
        </authorList>
    </citation>
    <scope>NUCLEOTIDE SEQUENCE</scope>
    <source>
        <strain evidence="1">CGMCC 1.6333</strain>
    </source>
</reference>
<accession>A0A917WSI0</accession>
<evidence type="ECO:0008006" key="3">
    <source>
        <dbReference type="Google" id="ProtNLM"/>
    </source>
</evidence>
<evidence type="ECO:0000313" key="2">
    <source>
        <dbReference type="Proteomes" id="UP000618460"/>
    </source>
</evidence>
<dbReference type="OrthoDB" id="2599887at2"/>
<dbReference type="EMBL" id="BMLG01000002">
    <property type="protein sequence ID" value="GGM25189.1"/>
    <property type="molecule type" value="Genomic_DNA"/>
</dbReference>
<name>A0A917WSI0_9BACI</name>
<dbReference type="Pfam" id="PF10970">
    <property type="entry name" value="GerPE"/>
    <property type="match status" value="1"/>
</dbReference>